<evidence type="ECO:0000313" key="2">
    <source>
        <dbReference type="EMBL" id="MCT7310084.1"/>
    </source>
</evidence>
<dbReference type="RefSeq" id="WP_260784676.1">
    <property type="nucleotide sequence ID" value="NZ_JAOCQI010000001.1"/>
</dbReference>
<gene>
    <name evidence="2" type="ORF">N5J06_03955</name>
</gene>
<keyword evidence="3" id="KW-1185">Reference proteome</keyword>
<dbReference type="Gene3D" id="1.10.260.40">
    <property type="entry name" value="lambda repressor-like DNA-binding domains"/>
    <property type="match status" value="1"/>
</dbReference>
<protein>
    <submittedName>
        <fullName evidence="2">Transcriptional regulator</fullName>
    </submittedName>
</protein>
<accession>A0ABT2L4M3</accession>
<dbReference type="EMBL" id="JAOCQI010000001">
    <property type="protein sequence ID" value="MCT7310084.1"/>
    <property type="molecule type" value="Genomic_DNA"/>
</dbReference>
<name>A0ABT2L4M3_9RALS</name>
<dbReference type="CDD" id="cd00093">
    <property type="entry name" value="HTH_XRE"/>
    <property type="match status" value="1"/>
</dbReference>
<dbReference type="InterPro" id="IPR001387">
    <property type="entry name" value="Cro/C1-type_HTH"/>
</dbReference>
<sequence>MPTDAEKRAFSDRLRLALRRADEPIPGPTELALQFNLRHRTGTPISAQTAHKWLSGRAIPTPDKIATLAEWLHVTEHWLHHGPPPTTRPAPNKRSEKVAPEALALAIKIQELTAHRRYLVEELVEQLRQDLG</sequence>
<dbReference type="Proteomes" id="UP001164420">
    <property type="component" value="Unassembled WGS sequence"/>
</dbReference>
<organism evidence="2 3">
    <name type="scientific">Ralstonia mojiangensis</name>
    <dbReference type="NCBI Taxonomy" id="2953895"/>
    <lineage>
        <taxon>Bacteria</taxon>
        <taxon>Pseudomonadati</taxon>
        <taxon>Pseudomonadota</taxon>
        <taxon>Betaproteobacteria</taxon>
        <taxon>Burkholderiales</taxon>
        <taxon>Burkholderiaceae</taxon>
        <taxon>Ralstonia</taxon>
    </lineage>
</organism>
<dbReference type="InterPro" id="IPR010982">
    <property type="entry name" value="Lambda_DNA-bd_dom_sf"/>
</dbReference>
<reference evidence="2 3" key="1">
    <citation type="journal article" date="2023" name="Front. Microbiol.">
        <title>Ralstonia chuxiongensis sp. nov., Ralstonia mojiangensis sp. nov., and Ralstonia soli sp. nov., isolated from tobacco fields, are three novel species in the family Burkholderiaceae.</title>
        <authorList>
            <person name="Lu C.H."/>
            <person name="Zhang Y.Y."/>
            <person name="Jiang N."/>
            <person name="Chen W."/>
            <person name="Shao X."/>
            <person name="Zhao Z.M."/>
            <person name="Lu W.L."/>
            <person name="Hu X."/>
            <person name="Xi Y.X."/>
            <person name="Zou S.Y."/>
            <person name="Wei Q.J."/>
            <person name="Lin Z.L."/>
            <person name="Gong L."/>
            <person name="Gai X.T."/>
            <person name="Zhang L.Q."/>
            <person name="Li J.Y."/>
            <person name="Jin Y."/>
            <person name="Xia Z.Y."/>
        </authorList>
    </citation>
    <scope>NUCLEOTIDE SEQUENCE [LARGE SCALE GENOMIC DNA]</scope>
    <source>
        <strain evidence="2 3">22TCJT01-1</strain>
    </source>
</reference>
<dbReference type="PROSITE" id="PS50943">
    <property type="entry name" value="HTH_CROC1"/>
    <property type="match status" value="1"/>
</dbReference>
<evidence type="ECO:0000259" key="1">
    <source>
        <dbReference type="PROSITE" id="PS50943"/>
    </source>
</evidence>
<feature type="domain" description="HTH cro/C1-type" evidence="1">
    <location>
        <begin position="45"/>
        <end position="79"/>
    </location>
</feature>
<comment type="caution">
    <text evidence="2">The sequence shown here is derived from an EMBL/GenBank/DDBJ whole genome shotgun (WGS) entry which is preliminary data.</text>
</comment>
<proteinExistence type="predicted"/>
<evidence type="ECO:0000313" key="3">
    <source>
        <dbReference type="Proteomes" id="UP001164420"/>
    </source>
</evidence>